<proteinExistence type="predicted"/>
<reference evidence="3 4" key="1">
    <citation type="submission" date="2019-01" db="EMBL/GenBank/DDBJ databases">
        <title>Lacibacter sp. strain TTM-7.</title>
        <authorList>
            <person name="Chen W.-M."/>
        </authorList>
    </citation>
    <scope>NUCLEOTIDE SEQUENCE [LARGE SCALE GENOMIC DNA]</scope>
    <source>
        <strain evidence="3 4">TTM-7</strain>
    </source>
</reference>
<evidence type="ECO:0000313" key="3">
    <source>
        <dbReference type="EMBL" id="RXK62476.1"/>
    </source>
</evidence>
<comment type="caution">
    <text evidence="3">The sequence shown here is derived from an EMBL/GenBank/DDBJ whole genome shotgun (WGS) entry which is preliminary data.</text>
</comment>
<dbReference type="Pfam" id="PF18962">
    <property type="entry name" value="Por_Secre_tail"/>
    <property type="match status" value="1"/>
</dbReference>
<protein>
    <submittedName>
        <fullName evidence="3">T9SS type A sorting domain-containing protein</fullName>
    </submittedName>
</protein>
<dbReference type="Proteomes" id="UP000290204">
    <property type="component" value="Unassembled WGS sequence"/>
</dbReference>
<dbReference type="AlphaFoldDB" id="A0A4Q1CN41"/>
<dbReference type="InterPro" id="IPR013783">
    <property type="entry name" value="Ig-like_fold"/>
</dbReference>
<feature type="domain" description="Secretion system C-terminal sorting" evidence="2">
    <location>
        <begin position="456"/>
        <end position="527"/>
    </location>
</feature>
<feature type="chain" id="PRO_5020539134" evidence="1">
    <location>
        <begin position="22"/>
        <end position="529"/>
    </location>
</feature>
<gene>
    <name evidence="3" type="ORF">ESA94_05600</name>
</gene>
<feature type="signal peptide" evidence="1">
    <location>
        <begin position="1"/>
        <end position="21"/>
    </location>
</feature>
<keyword evidence="4" id="KW-1185">Reference proteome</keyword>
<dbReference type="InterPro" id="IPR026444">
    <property type="entry name" value="Secre_tail"/>
</dbReference>
<dbReference type="Gene3D" id="2.60.40.10">
    <property type="entry name" value="Immunoglobulins"/>
    <property type="match status" value="1"/>
</dbReference>
<dbReference type="OrthoDB" id="628160at2"/>
<keyword evidence="1" id="KW-0732">Signal</keyword>
<dbReference type="RefSeq" id="WP_129129847.1">
    <property type="nucleotide sequence ID" value="NZ_SDHW01000001.1"/>
</dbReference>
<accession>A0A4Q1CN41</accession>
<organism evidence="3 4">
    <name type="scientific">Lacibacter luteus</name>
    <dbReference type="NCBI Taxonomy" id="2508719"/>
    <lineage>
        <taxon>Bacteria</taxon>
        <taxon>Pseudomonadati</taxon>
        <taxon>Bacteroidota</taxon>
        <taxon>Chitinophagia</taxon>
        <taxon>Chitinophagales</taxon>
        <taxon>Chitinophagaceae</taxon>
        <taxon>Lacibacter</taxon>
    </lineage>
</organism>
<sequence length="529" mass="57267">MKKFLQCITVLLIVLNENSFAQCDVQNPTTSDLRTTQNGANCEVLVDVIFDLQTNSGNKFTFFHVWAEGQFPQTIVNNVYGITCGVTNTQTPAKDPPTKTGGNAATMLTNAFINFGFNIDLVSSTPATTGIFTSYGPDNTVVLNYTSGDPSNPTLISKTTSPLGGGYVRVTIQNLKFTIPNYLCGSNLLAVKSFVWASNSNASNSKAQCYFCGNRQVYNDPAISGTVNCTNPRTYNVFIDSKYEDPIGTAAPITGTYKVFIDDNRNGLVDPIEESTLMVTNTTSFTTSTAGAPSGFTSRYAAFNQSYGVVLAPGDEKTTDPLIVRVTVTTAGYSGSIEGSLFNACATLPVSLKAFNATQRNGKASLTWETDMENNNDGFEIEKRSAGNSQFVKIGFVDSKAASGTGGAFSYSFDDLTVLAKGVTYYRLKQIDLDGRATYSDVKAVRTGNGILTISVYPNPSRGMVNVTIPESNNLMDVSVDDYTGKSIQRWSGIKVQNMQINNLKPGVYMLRFNFRESGETITQRIVVQ</sequence>
<evidence type="ECO:0000256" key="1">
    <source>
        <dbReference type="SAM" id="SignalP"/>
    </source>
</evidence>
<name>A0A4Q1CN41_9BACT</name>
<evidence type="ECO:0000313" key="4">
    <source>
        <dbReference type="Proteomes" id="UP000290204"/>
    </source>
</evidence>
<dbReference type="EMBL" id="SDHW01000001">
    <property type="protein sequence ID" value="RXK62476.1"/>
    <property type="molecule type" value="Genomic_DNA"/>
</dbReference>
<dbReference type="NCBIfam" id="TIGR04183">
    <property type="entry name" value="Por_Secre_tail"/>
    <property type="match status" value="1"/>
</dbReference>
<evidence type="ECO:0000259" key="2">
    <source>
        <dbReference type="Pfam" id="PF18962"/>
    </source>
</evidence>